<gene>
    <name evidence="2" type="ORF">A3I39_00105</name>
</gene>
<protein>
    <recommendedName>
        <fullName evidence="4">Phage holin family protein</fullName>
    </recommendedName>
</protein>
<evidence type="ECO:0000313" key="3">
    <source>
        <dbReference type="Proteomes" id="UP000178155"/>
    </source>
</evidence>
<name>A0A1F8HAE9_9BACT</name>
<feature type="transmembrane region" description="Helical" evidence="1">
    <location>
        <begin position="7"/>
        <end position="27"/>
    </location>
</feature>
<dbReference type="EMBL" id="MGKW01000005">
    <property type="protein sequence ID" value="OGN34577.1"/>
    <property type="molecule type" value="Genomic_DNA"/>
</dbReference>
<keyword evidence="1" id="KW-0812">Transmembrane</keyword>
<feature type="transmembrane region" description="Helical" evidence="1">
    <location>
        <begin position="90"/>
        <end position="110"/>
    </location>
</feature>
<dbReference type="PANTHER" id="PTHR37309">
    <property type="entry name" value="SLR0284 PROTEIN"/>
    <property type="match status" value="1"/>
</dbReference>
<keyword evidence="1" id="KW-0472">Membrane</keyword>
<dbReference type="Pfam" id="PF04020">
    <property type="entry name" value="Phage_holin_4_2"/>
    <property type="match status" value="1"/>
</dbReference>
<dbReference type="InterPro" id="IPR007165">
    <property type="entry name" value="Phage_holin_4_2"/>
</dbReference>
<feature type="transmembrane region" description="Helical" evidence="1">
    <location>
        <begin position="33"/>
        <end position="51"/>
    </location>
</feature>
<dbReference type="PANTHER" id="PTHR37309:SF1">
    <property type="entry name" value="SLR0284 PROTEIN"/>
    <property type="match status" value="1"/>
</dbReference>
<reference evidence="2 3" key="1">
    <citation type="journal article" date="2016" name="Nat. Commun.">
        <title>Thousands of microbial genomes shed light on interconnected biogeochemical processes in an aquifer system.</title>
        <authorList>
            <person name="Anantharaman K."/>
            <person name="Brown C.T."/>
            <person name="Hug L.A."/>
            <person name="Sharon I."/>
            <person name="Castelle C.J."/>
            <person name="Probst A.J."/>
            <person name="Thomas B.C."/>
            <person name="Singh A."/>
            <person name="Wilkins M.J."/>
            <person name="Karaoz U."/>
            <person name="Brodie E.L."/>
            <person name="Williams K.H."/>
            <person name="Hubbard S.S."/>
            <person name="Banfield J.F."/>
        </authorList>
    </citation>
    <scope>NUCLEOTIDE SEQUENCE [LARGE SCALE GENOMIC DNA]</scope>
</reference>
<organism evidence="2 3">
    <name type="scientific">Candidatus Yanofskybacteria bacterium RIFCSPLOWO2_02_FULL_47_9b</name>
    <dbReference type="NCBI Taxonomy" id="1802708"/>
    <lineage>
        <taxon>Bacteria</taxon>
        <taxon>Candidatus Yanofskyibacteriota</taxon>
    </lineage>
</organism>
<evidence type="ECO:0000313" key="2">
    <source>
        <dbReference type="EMBL" id="OGN34577.1"/>
    </source>
</evidence>
<dbReference type="Proteomes" id="UP000178155">
    <property type="component" value="Unassembled WGS sequence"/>
</dbReference>
<proteinExistence type="predicted"/>
<keyword evidence="1" id="KW-1133">Transmembrane helix</keyword>
<sequence length="114" mass="12743">MKLIIRVLGNGLALYVAMLWVPGFSVTGGWQQFLIAAVVLSLLNMIVRPVLKLISFPLIMLTLGLFTIVINALMLWLLDYFLVSVSIVDFMALIWTMIVVSIVNLIVSMFTRLA</sequence>
<comment type="caution">
    <text evidence="2">The sequence shown here is derived from an EMBL/GenBank/DDBJ whole genome shotgun (WGS) entry which is preliminary data.</text>
</comment>
<evidence type="ECO:0000256" key="1">
    <source>
        <dbReference type="SAM" id="Phobius"/>
    </source>
</evidence>
<dbReference type="AlphaFoldDB" id="A0A1F8HAE9"/>
<accession>A0A1F8HAE9</accession>
<feature type="transmembrane region" description="Helical" evidence="1">
    <location>
        <begin position="58"/>
        <end position="78"/>
    </location>
</feature>
<evidence type="ECO:0008006" key="4">
    <source>
        <dbReference type="Google" id="ProtNLM"/>
    </source>
</evidence>